<evidence type="ECO:0000256" key="1">
    <source>
        <dbReference type="SAM" id="MobiDB-lite"/>
    </source>
</evidence>
<reference evidence="3 4" key="1">
    <citation type="submission" date="2018-11" db="EMBL/GenBank/DDBJ databases">
        <title>Genome sequence of Apiotrichum porosum DSM 27194.</title>
        <authorList>
            <person name="Aliyu H."/>
            <person name="Gorte O."/>
            <person name="Ochsenreither K."/>
        </authorList>
    </citation>
    <scope>NUCLEOTIDE SEQUENCE [LARGE SCALE GENOMIC DNA]</scope>
    <source>
        <strain evidence="3 4">DSM 27194</strain>
    </source>
</reference>
<feature type="region of interest" description="Disordered" evidence="1">
    <location>
        <begin position="219"/>
        <end position="308"/>
    </location>
</feature>
<evidence type="ECO:0000259" key="2">
    <source>
        <dbReference type="PROSITE" id="PS50181"/>
    </source>
</evidence>
<dbReference type="GeneID" id="39590640"/>
<dbReference type="Proteomes" id="UP000279236">
    <property type="component" value="Unassembled WGS sequence"/>
</dbReference>
<dbReference type="EMBL" id="RSCE01000003">
    <property type="protein sequence ID" value="RSH84575.1"/>
    <property type="molecule type" value="Genomic_DNA"/>
</dbReference>
<keyword evidence="4" id="KW-1185">Reference proteome</keyword>
<proteinExistence type="predicted"/>
<protein>
    <recommendedName>
        <fullName evidence="2">F-box domain-containing protein</fullName>
    </recommendedName>
</protein>
<feature type="region of interest" description="Disordered" evidence="1">
    <location>
        <begin position="19"/>
        <end position="69"/>
    </location>
</feature>
<gene>
    <name evidence="3" type="ORF">EHS24_006097</name>
</gene>
<feature type="compositionally biased region" description="Polar residues" evidence="1">
    <location>
        <begin position="219"/>
        <end position="229"/>
    </location>
</feature>
<dbReference type="RefSeq" id="XP_028478023.1">
    <property type="nucleotide sequence ID" value="XM_028621571.1"/>
</dbReference>
<feature type="compositionally biased region" description="Basic and acidic residues" evidence="1">
    <location>
        <begin position="258"/>
        <end position="268"/>
    </location>
</feature>
<dbReference type="Pfam" id="PF12937">
    <property type="entry name" value="F-box-like"/>
    <property type="match status" value="1"/>
</dbReference>
<feature type="domain" description="F-box" evidence="2">
    <location>
        <begin position="82"/>
        <end position="128"/>
    </location>
</feature>
<dbReference type="SUPFAM" id="SSF81383">
    <property type="entry name" value="F-box domain"/>
    <property type="match status" value="1"/>
</dbReference>
<dbReference type="InterPro" id="IPR001810">
    <property type="entry name" value="F-box_dom"/>
</dbReference>
<dbReference type="STRING" id="105984.A0A427Y0N7"/>
<dbReference type="AlphaFoldDB" id="A0A427Y0N7"/>
<comment type="caution">
    <text evidence="3">The sequence shown here is derived from an EMBL/GenBank/DDBJ whole genome shotgun (WGS) entry which is preliminary data.</text>
</comment>
<organism evidence="3 4">
    <name type="scientific">Apiotrichum porosum</name>
    <dbReference type="NCBI Taxonomy" id="105984"/>
    <lineage>
        <taxon>Eukaryota</taxon>
        <taxon>Fungi</taxon>
        <taxon>Dikarya</taxon>
        <taxon>Basidiomycota</taxon>
        <taxon>Agaricomycotina</taxon>
        <taxon>Tremellomycetes</taxon>
        <taxon>Trichosporonales</taxon>
        <taxon>Trichosporonaceae</taxon>
        <taxon>Apiotrichum</taxon>
    </lineage>
</organism>
<sequence>MATTTSLLHTALQNLHVAQQVAHPSHTPRPPSSASSSRRRSAESEDDDDNELVTVGFGTAPGTPIPGKGMVLGQRIKTLNSKDPLRLLPTHIAVRIFIQLDIRSLARCDRVCKRWQKSSTLNYVWFLQNRALTLPSLSNMLQGKNRKVDDGPEFFDPYDKTPRLSALPAVPVPASTAPQWSKAESKRAWKSVFHTTLARSDPSRTEDDDDHPYRVKIDSLQSSGYSTPSRHQHAGLGSGNAQRWNDGPTGASGSLTPSERKLAAREGYKAMGGRKARTKRKMGGEFGARDKGGASQIDGEDQRFTCPF</sequence>
<dbReference type="OrthoDB" id="6419443at2759"/>
<evidence type="ECO:0000313" key="3">
    <source>
        <dbReference type="EMBL" id="RSH84575.1"/>
    </source>
</evidence>
<name>A0A427Y0N7_9TREE</name>
<dbReference type="PROSITE" id="PS50181">
    <property type="entry name" value="FBOX"/>
    <property type="match status" value="1"/>
</dbReference>
<accession>A0A427Y0N7</accession>
<evidence type="ECO:0000313" key="4">
    <source>
        <dbReference type="Proteomes" id="UP000279236"/>
    </source>
</evidence>
<dbReference type="InterPro" id="IPR036047">
    <property type="entry name" value="F-box-like_dom_sf"/>
</dbReference>
<dbReference type="Gene3D" id="1.20.1280.50">
    <property type="match status" value="1"/>
</dbReference>
<feature type="compositionally biased region" description="Basic residues" evidence="1">
    <location>
        <begin position="272"/>
        <end position="281"/>
    </location>
</feature>